<feature type="region of interest" description="Disordered" evidence="1">
    <location>
        <begin position="1"/>
        <end position="20"/>
    </location>
</feature>
<dbReference type="RefSeq" id="WP_229517103.1">
    <property type="nucleotide sequence ID" value="NZ_AP024958.1"/>
</dbReference>
<reference evidence="2 3" key="1">
    <citation type="journal article" date="2022" name="Front. Microbiol.">
        <title>Identification and characterization of a novel class of self-sufficient cytochrome P450 hydroxylase involved in cyclohexanecarboxylate degradation in Paraburkholderia terrae strain KU-64.</title>
        <authorList>
            <person name="Yamamoto T."/>
            <person name="Hasegawa Y."/>
            <person name="Iwaki H."/>
        </authorList>
    </citation>
    <scope>NUCLEOTIDE SEQUENCE [LARGE SCALE GENOMIC DNA]</scope>
    <source>
        <strain evidence="2 3">KU-64</strain>
    </source>
</reference>
<evidence type="ECO:0000313" key="2">
    <source>
        <dbReference type="EMBL" id="BCZ84972.1"/>
    </source>
</evidence>
<dbReference type="EMBL" id="AP024958">
    <property type="protein sequence ID" value="BCZ84972.1"/>
    <property type="molecule type" value="Genomic_DNA"/>
</dbReference>
<dbReference type="Proteomes" id="UP001319874">
    <property type="component" value="Chromosome 4"/>
</dbReference>
<protein>
    <submittedName>
        <fullName evidence="2">Uncharacterized protein</fullName>
    </submittedName>
</protein>
<gene>
    <name evidence="2" type="ORF">PTKU64_86470</name>
</gene>
<evidence type="ECO:0000313" key="3">
    <source>
        <dbReference type="Proteomes" id="UP001319874"/>
    </source>
</evidence>
<accession>A0ABM7UAG1</accession>
<sequence>MLGEVMSENPHARRNRSEFAHGPVAQDADNFLVVQQAIPDPLAQQAGRDVVWCTLARFPSFYQKTLDIGTKFDGHPVESHSVSRQCGFPVFADPVKKRRA</sequence>
<name>A0ABM7UAG1_9BURK</name>
<organism evidence="2 3">
    <name type="scientific">Paraburkholderia terrae</name>
    <dbReference type="NCBI Taxonomy" id="311230"/>
    <lineage>
        <taxon>Bacteria</taxon>
        <taxon>Pseudomonadati</taxon>
        <taxon>Pseudomonadota</taxon>
        <taxon>Betaproteobacteria</taxon>
        <taxon>Burkholderiales</taxon>
        <taxon>Burkholderiaceae</taxon>
        <taxon>Paraburkholderia</taxon>
    </lineage>
</organism>
<proteinExistence type="predicted"/>
<evidence type="ECO:0000256" key="1">
    <source>
        <dbReference type="SAM" id="MobiDB-lite"/>
    </source>
</evidence>
<keyword evidence="3" id="KW-1185">Reference proteome</keyword>